<organism evidence="1 2">
    <name type="scientific">Apatococcus lobatus</name>
    <dbReference type="NCBI Taxonomy" id="904363"/>
    <lineage>
        <taxon>Eukaryota</taxon>
        <taxon>Viridiplantae</taxon>
        <taxon>Chlorophyta</taxon>
        <taxon>core chlorophytes</taxon>
        <taxon>Trebouxiophyceae</taxon>
        <taxon>Chlorellales</taxon>
        <taxon>Chlorellaceae</taxon>
        <taxon>Apatococcus</taxon>
    </lineage>
</organism>
<accession>A0AAW1QA06</accession>
<reference evidence="1 2" key="1">
    <citation type="journal article" date="2024" name="Nat. Commun.">
        <title>Phylogenomics reveals the evolutionary origins of lichenization in chlorophyte algae.</title>
        <authorList>
            <person name="Puginier C."/>
            <person name="Libourel C."/>
            <person name="Otte J."/>
            <person name="Skaloud P."/>
            <person name="Haon M."/>
            <person name="Grisel S."/>
            <person name="Petersen M."/>
            <person name="Berrin J.G."/>
            <person name="Delaux P.M."/>
            <person name="Dal Grande F."/>
            <person name="Keller J."/>
        </authorList>
    </citation>
    <scope>NUCLEOTIDE SEQUENCE [LARGE SCALE GENOMIC DNA]</scope>
    <source>
        <strain evidence="1 2">SAG 2145</strain>
    </source>
</reference>
<dbReference type="AlphaFoldDB" id="A0AAW1QA06"/>
<evidence type="ECO:0000313" key="2">
    <source>
        <dbReference type="Proteomes" id="UP001438707"/>
    </source>
</evidence>
<dbReference type="EMBL" id="JALJOS010000053">
    <property type="protein sequence ID" value="KAK9818856.1"/>
    <property type="molecule type" value="Genomic_DNA"/>
</dbReference>
<keyword evidence="2" id="KW-1185">Reference proteome</keyword>
<evidence type="ECO:0008006" key="3">
    <source>
        <dbReference type="Google" id="ProtNLM"/>
    </source>
</evidence>
<dbReference type="InterPro" id="IPR052050">
    <property type="entry name" value="SecEffector_AnkRepeat"/>
</dbReference>
<comment type="caution">
    <text evidence="1">The sequence shown here is derived from an EMBL/GenBank/DDBJ whole genome shotgun (WGS) entry which is preliminary data.</text>
</comment>
<name>A0AAW1QA06_9CHLO</name>
<sequence>MSRLRSLFPQKNVQVQVRTDLCAKAASCGNVSDLQKALEPMADDTTFLDSCLEDLSAKAVQKGHLSILQYLATCKPPESWSTNICSLAAKQGQLQILQWAHSAGCLWDAETLQQACIHRQWAVLDWLQHQDIPCPPATDDRVCDMVAALGKTDLLVWLRMKGYAWTADTAYSALANQQFELHCWLRNQQPPCPWIPLQERGDNHKHPSESHNTATQMQQKLEEILFSFLKFRLSTSMGQAKREFLDSVLMEMLAAQKPCLKLMESAVGNVSAAGHLGGMRWMQQHYPAHIVWHRKACMAAVLGDRTVMLALLQSSNPPCPWEPDECIEAAVRYERRHVLAWFQTQGHASVLGCLCAAKHGNLHMLKLLRGRDPPWPWDSSVCEAASRQPKVLHWLLTQEPPCPMTAEDTAKCCKALGGTGDVDLIKKLNLPIQDMPDLLVGAAKYGCLGLLKWLVQQQPPCPLTPNICRIAAQKNPELLHFVLSKRPDVKMFSAFEVNWMKMLRPANYLLLAQAGCPMPKGHLSNVIRLVESWYFFMGLYSWAVNQPIRSQTTPHSSSNCNTHECPLCQPSLSQLHMPQAALTQLARLPADVAARIASEAFLSPQQADKICFRSTAGDGSSDSDRSDQDVLDAADWTSICAAVVNSEL</sequence>
<protein>
    <recommendedName>
        <fullName evidence="3">Ankyrin repeat domain-containing protein</fullName>
    </recommendedName>
</protein>
<evidence type="ECO:0000313" key="1">
    <source>
        <dbReference type="EMBL" id="KAK9818856.1"/>
    </source>
</evidence>
<dbReference type="Proteomes" id="UP001438707">
    <property type="component" value="Unassembled WGS sequence"/>
</dbReference>
<gene>
    <name evidence="1" type="ORF">WJX74_001482</name>
</gene>
<dbReference type="PANTHER" id="PTHR46586">
    <property type="entry name" value="ANKYRIN REPEAT-CONTAINING PROTEIN"/>
    <property type="match status" value="1"/>
</dbReference>
<proteinExistence type="predicted"/>
<dbReference type="PANTHER" id="PTHR46586:SF3">
    <property type="entry name" value="ANKYRIN REPEAT-CONTAINING PROTEIN"/>
    <property type="match status" value="1"/>
</dbReference>